<evidence type="ECO:0000313" key="10">
    <source>
        <dbReference type="EMBL" id="MBC5738414.1"/>
    </source>
</evidence>
<evidence type="ECO:0000256" key="7">
    <source>
        <dbReference type="ARBA" id="ARBA00022977"/>
    </source>
</evidence>
<keyword evidence="7" id="KW-0784">Thiamine biosynthesis</keyword>
<dbReference type="InterPro" id="IPR050967">
    <property type="entry name" value="Thiamine_Salvage_TenA"/>
</dbReference>
<dbReference type="EC" id="3.5.99.2" evidence="5"/>
<dbReference type="GO" id="GO:0005829">
    <property type="term" value="C:cytosol"/>
    <property type="evidence" value="ECO:0007669"/>
    <property type="project" value="TreeGrafter"/>
</dbReference>
<evidence type="ECO:0000256" key="2">
    <source>
        <dbReference type="ARBA" id="ARBA00004948"/>
    </source>
</evidence>
<comment type="similarity">
    <text evidence="3">Belongs to the TenA family.</text>
</comment>
<dbReference type="GO" id="GO:0009229">
    <property type="term" value="P:thiamine diphosphate biosynthetic process"/>
    <property type="evidence" value="ECO:0007669"/>
    <property type="project" value="UniProtKB-UniPathway"/>
</dbReference>
<proteinExistence type="inferred from homology"/>
<dbReference type="PANTHER" id="PTHR43198:SF2">
    <property type="entry name" value="SI:CH1073-67J19.1-RELATED"/>
    <property type="match status" value="1"/>
</dbReference>
<organism evidence="10 11">
    <name type="scientific">Lawsonibacter faecis</name>
    <dbReference type="NCBI Taxonomy" id="2763052"/>
    <lineage>
        <taxon>Bacteria</taxon>
        <taxon>Bacillati</taxon>
        <taxon>Bacillota</taxon>
        <taxon>Clostridia</taxon>
        <taxon>Eubacteriales</taxon>
        <taxon>Oscillospiraceae</taxon>
        <taxon>Lawsonibacter</taxon>
    </lineage>
</organism>
<keyword evidence="11" id="KW-1185">Reference proteome</keyword>
<feature type="domain" description="Thiaminase-2/PQQC" evidence="9">
    <location>
        <begin position="13"/>
        <end position="215"/>
    </location>
</feature>
<evidence type="ECO:0000256" key="4">
    <source>
        <dbReference type="ARBA" id="ARBA00011881"/>
    </source>
</evidence>
<dbReference type="EMBL" id="JACOPQ010000015">
    <property type="protein sequence ID" value="MBC5738414.1"/>
    <property type="molecule type" value="Genomic_DNA"/>
</dbReference>
<comment type="catalytic activity">
    <reaction evidence="1">
        <text>4-amino-5-aminomethyl-2-methylpyrimidine + H2O = 4-amino-5-hydroxymethyl-2-methylpyrimidine + NH4(+)</text>
        <dbReference type="Rhea" id="RHEA:31799"/>
        <dbReference type="ChEBI" id="CHEBI:15377"/>
        <dbReference type="ChEBI" id="CHEBI:16892"/>
        <dbReference type="ChEBI" id="CHEBI:28938"/>
        <dbReference type="ChEBI" id="CHEBI:63416"/>
        <dbReference type="EC" id="3.5.99.2"/>
    </reaction>
</comment>
<comment type="caution">
    <text evidence="10">The sequence shown here is derived from an EMBL/GenBank/DDBJ whole genome shotgun (WGS) entry which is preliminary data.</text>
</comment>
<dbReference type="PANTHER" id="PTHR43198">
    <property type="entry name" value="BIFUNCTIONAL TH2 PROTEIN"/>
    <property type="match status" value="1"/>
</dbReference>
<comment type="pathway">
    <text evidence="2">Cofactor biosynthesis; thiamine diphosphate biosynthesis.</text>
</comment>
<protein>
    <recommendedName>
        <fullName evidence="6">Aminopyrimidine aminohydrolase</fullName>
        <ecNumber evidence="5">3.5.99.2</ecNumber>
    </recommendedName>
</protein>
<evidence type="ECO:0000259" key="9">
    <source>
        <dbReference type="Pfam" id="PF03070"/>
    </source>
</evidence>
<evidence type="ECO:0000256" key="1">
    <source>
        <dbReference type="ARBA" id="ARBA00001881"/>
    </source>
</evidence>
<name>A0A8J6JN95_9FIRM</name>
<dbReference type="GO" id="GO:0009228">
    <property type="term" value="P:thiamine biosynthetic process"/>
    <property type="evidence" value="ECO:0007669"/>
    <property type="project" value="UniProtKB-KW"/>
</dbReference>
<dbReference type="Gene3D" id="1.20.910.10">
    <property type="entry name" value="Heme oxygenase-like"/>
    <property type="match status" value="1"/>
</dbReference>
<evidence type="ECO:0000313" key="11">
    <source>
        <dbReference type="Proteomes" id="UP000607645"/>
    </source>
</evidence>
<sequence length="222" mass="25712">MTFCNRLMEENLPIWEQCLNSAFLQKLGEGTLPWDCFKGYIVDDSLYLREYAKVFAWGMAKAEDMEEIRTYYELLSFVNEGEGATRLCYLERFSLTDAVIQRLPQRPENLAYTRAMIATARDGAGAAECMMACLPCMVSYGWIFTRLLERFPGVGDTPYWPLVRDYAGAEYRAACERWAAFTEKICTGLEPARERRCAEIFRACSVHELRFWEMSGRPREDI</sequence>
<comment type="catalytic activity">
    <reaction evidence="8">
        <text>thiamine + H2O = 5-(2-hydroxyethyl)-4-methylthiazole + 4-amino-5-hydroxymethyl-2-methylpyrimidine + H(+)</text>
        <dbReference type="Rhea" id="RHEA:17509"/>
        <dbReference type="ChEBI" id="CHEBI:15377"/>
        <dbReference type="ChEBI" id="CHEBI:15378"/>
        <dbReference type="ChEBI" id="CHEBI:16892"/>
        <dbReference type="ChEBI" id="CHEBI:17957"/>
        <dbReference type="ChEBI" id="CHEBI:18385"/>
        <dbReference type="EC" id="3.5.99.2"/>
    </reaction>
</comment>
<gene>
    <name evidence="10" type="ORF">H8S62_15490</name>
</gene>
<dbReference type="SUPFAM" id="SSF48613">
    <property type="entry name" value="Heme oxygenase-like"/>
    <property type="match status" value="1"/>
</dbReference>
<dbReference type="InterPro" id="IPR016084">
    <property type="entry name" value="Haem_Oase-like_multi-hlx"/>
</dbReference>
<dbReference type="Proteomes" id="UP000607645">
    <property type="component" value="Unassembled WGS sequence"/>
</dbReference>
<evidence type="ECO:0000256" key="8">
    <source>
        <dbReference type="ARBA" id="ARBA00048337"/>
    </source>
</evidence>
<evidence type="ECO:0000256" key="6">
    <source>
        <dbReference type="ARBA" id="ARBA00013647"/>
    </source>
</evidence>
<evidence type="ECO:0000256" key="5">
    <source>
        <dbReference type="ARBA" id="ARBA00012684"/>
    </source>
</evidence>
<dbReference type="GO" id="GO:0050334">
    <property type="term" value="F:thiaminase activity"/>
    <property type="evidence" value="ECO:0007669"/>
    <property type="project" value="UniProtKB-EC"/>
</dbReference>
<dbReference type="UniPathway" id="UPA00060"/>
<dbReference type="Pfam" id="PF03070">
    <property type="entry name" value="TENA_THI-4"/>
    <property type="match status" value="1"/>
</dbReference>
<dbReference type="RefSeq" id="WP_186920195.1">
    <property type="nucleotide sequence ID" value="NZ_JACOPQ010000015.1"/>
</dbReference>
<dbReference type="AlphaFoldDB" id="A0A8J6JN95"/>
<comment type="subunit">
    <text evidence="4">Homotetramer.</text>
</comment>
<accession>A0A8J6JN95</accession>
<evidence type="ECO:0000256" key="3">
    <source>
        <dbReference type="ARBA" id="ARBA00010264"/>
    </source>
</evidence>
<reference evidence="10" key="1">
    <citation type="submission" date="2020-08" db="EMBL/GenBank/DDBJ databases">
        <title>Genome public.</title>
        <authorList>
            <person name="Liu C."/>
            <person name="Sun Q."/>
        </authorList>
    </citation>
    <scope>NUCLEOTIDE SEQUENCE</scope>
    <source>
        <strain evidence="10">NSJ-52</strain>
    </source>
</reference>
<dbReference type="InterPro" id="IPR004305">
    <property type="entry name" value="Thiaminase-2/PQQC"/>
</dbReference>